<evidence type="ECO:0000256" key="2">
    <source>
        <dbReference type="ARBA" id="ARBA00022840"/>
    </source>
</evidence>
<dbReference type="SUPFAM" id="SSF52172">
    <property type="entry name" value="CheY-like"/>
    <property type="match status" value="1"/>
</dbReference>
<dbReference type="SUPFAM" id="SSF52540">
    <property type="entry name" value="P-loop containing nucleoside triphosphate hydrolases"/>
    <property type="match status" value="1"/>
</dbReference>
<name>A0ABV1SJW5_9RHOB</name>
<evidence type="ECO:0000313" key="6">
    <source>
        <dbReference type="EMBL" id="MER5173186.1"/>
    </source>
</evidence>
<sequence length="439" mass="47558">MSHGSIRLIEDDTALLAAQTQGLRMAGFDVEAFDDPLAGIEGITADWPGVILSDVRMPNMDGITLARRMRGIDPELPVILITGHGDVEMAVGALRDGVYDFLTKPVSRATLEATLHRALAARRLVLENRELRAARDESGLAPGLIGDSPAMRHLRETAQHIAASGMNALFLGEAGVGKERLARHIHAASARRTRPFVAVNCAALSPERFDAEFFGSVGGSGSHIRATGRIESASRGLLYLGGIEALSPEMQARVLEVIETGQLWPVGATSPRPVDLWVIAGTRIDLGAEVAAGRFRDDLYYRLGGLSLTLPPLRARREDIGPLFRHFVARAAARRGGVVPPLTEVDQAHLDAHDWPGNLRELEQFAETFSLGLDGRPDARTAPQASLSDMVTRYEAALLRNALRAESGNATAAMARLQLPRKTFYDKLAKHGIRSSDFR</sequence>
<feature type="domain" description="Sigma-54 factor interaction" evidence="4">
    <location>
        <begin position="144"/>
        <end position="371"/>
    </location>
</feature>
<evidence type="ECO:0000313" key="7">
    <source>
        <dbReference type="Proteomes" id="UP001438953"/>
    </source>
</evidence>
<feature type="modified residue" description="4-aspartylphosphate" evidence="3">
    <location>
        <position position="54"/>
    </location>
</feature>
<dbReference type="InterPro" id="IPR002078">
    <property type="entry name" value="Sigma_54_int"/>
</dbReference>
<gene>
    <name evidence="6" type="ORF">VSX56_15560</name>
</gene>
<dbReference type="Gene3D" id="1.10.8.60">
    <property type="match status" value="1"/>
</dbReference>
<dbReference type="InterPro" id="IPR058031">
    <property type="entry name" value="AAA_lid_NorR"/>
</dbReference>
<dbReference type="Proteomes" id="UP001438953">
    <property type="component" value="Unassembled WGS sequence"/>
</dbReference>
<dbReference type="SUPFAM" id="SSF46689">
    <property type="entry name" value="Homeodomain-like"/>
    <property type="match status" value="1"/>
</dbReference>
<dbReference type="Gene3D" id="3.40.50.2300">
    <property type="match status" value="1"/>
</dbReference>
<keyword evidence="7" id="KW-1185">Reference proteome</keyword>
<proteinExistence type="predicted"/>
<dbReference type="InterPro" id="IPR011006">
    <property type="entry name" value="CheY-like_superfamily"/>
</dbReference>
<dbReference type="SMART" id="SM00448">
    <property type="entry name" value="REC"/>
    <property type="match status" value="1"/>
</dbReference>
<dbReference type="InterPro" id="IPR001789">
    <property type="entry name" value="Sig_transdc_resp-reg_receiver"/>
</dbReference>
<dbReference type="PANTHER" id="PTHR32071:SF57">
    <property type="entry name" value="C4-DICARBOXYLATE TRANSPORT TRANSCRIPTIONAL REGULATORY PROTEIN DCTD"/>
    <property type="match status" value="1"/>
</dbReference>
<dbReference type="EMBL" id="JAYWLC010000016">
    <property type="protein sequence ID" value="MER5173186.1"/>
    <property type="molecule type" value="Genomic_DNA"/>
</dbReference>
<dbReference type="CDD" id="cd00009">
    <property type="entry name" value="AAA"/>
    <property type="match status" value="1"/>
</dbReference>
<dbReference type="Gene3D" id="3.40.50.300">
    <property type="entry name" value="P-loop containing nucleotide triphosphate hydrolases"/>
    <property type="match status" value="1"/>
</dbReference>
<keyword evidence="1" id="KW-0547">Nucleotide-binding</keyword>
<evidence type="ECO:0000256" key="3">
    <source>
        <dbReference type="PROSITE-ProRule" id="PRU00169"/>
    </source>
</evidence>
<dbReference type="CDD" id="cd17549">
    <property type="entry name" value="REC_DctD-like"/>
    <property type="match status" value="1"/>
</dbReference>
<feature type="domain" description="Response regulatory" evidence="5">
    <location>
        <begin position="5"/>
        <end position="119"/>
    </location>
</feature>
<comment type="caution">
    <text evidence="6">The sequence shown here is derived from an EMBL/GenBank/DDBJ whole genome shotgun (WGS) entry which is preliminary data.</text>
</comment>
<dbReference type="Pfam" id="PF00158">
    <property type="entry name" value="Sigma54_activat"/>
    <property type="match status" value="1"/>
</dbReference>
<accession>A0ABV1SJW5</accession>
<reference evidence="6 7" key="2">
    <citation type="submission" date="2024-06" db="EMBL/GenBank/DDBJ databases">
        <title>Thioclava kandeliae sp. nov. from a rhizosphere soil sample of Kandelia candel in a mangrove.</title>
        <authorList>
            <person name="Mu T."/>
        </authorList>
    </citation>
    <scope>NUCLEOTIDE SEQUENCE [LARGE SCALE GENOMIC DNA]</scope>
    <source>
        <strain evidence="6 7">CPCC 100088</strain>
    </source>
</reference>
<dbReference type="InterPro" id="IPR009057">
    <property type="entry name" value="Homeodomain-like_sf"/>
</dbReference>
<evidence type="ECO:0000259" key="5">
    <source>
        <dbReference type="PROSITE" id="PS50110"/>
    </source>
</evidence>
<organism evidence="6 7">
    <name type="scientific">Thioclava kandeliae</name>
    <dbReference type="NCBI Taxonomy" id="3070818"/>
    <lineage>
        <taxon>Bacteria</taxon>
        <taxon>Pseudomonadati</taxon>
        <taxon>Pseudomonadota</taxon>
        <taxon>Alphaproteobacteria</taxon>
        <taxon>Rhodobacterales</taxon>
        <taxon>Paracoccaceae</taxon>
        <taxon>Thioclava</taxon>
    </lineage>
</organism>
<dbReference type="Gene3D" id="1.10.10.60">
    <property type="entry name" value="Homeodomain-like"/>
    <property type="match status" value="1"/>
</dbReference>
<evidence type="ECO:0000256" key="1">
    <source>
        <dbReference type="ARBA" id="ARBA00022741"/>
    </source>
</evidence>
<dbReference type="PROSITE" id="PS50045">
    <property type="entry name" value="SIGMA54_INTERACT_4"/>
    <property type="match status" value="1"/>
</dbReference>
<keyword evidence="2" id="KW-0067">ATP-binding</keyword>
<reference evidence="6 7" key="1">
    <citation type="submission" date="2024-01" db="EMBL/GenBank/DDBJ databases">
        <authorList>
            <person name="Deng Y."/>
            <person name="Su J."/>
        </authorList>
    </citation>
    <scope>NUCLEOTIDE SEQUENCE [LARGE SCALE GENOMIC DNA]</scope>
    <source>
        <strain evidence="6 7">CPCC 100088</strain>
    </source>
</reference>
<evidence type="ECO:0000259" key="4">
    <source>
        <dbReference type="PROSITE" id="PS50045"/>
    </source>
</evidence>
<keyword evidence="3" id="KW-0597">Phosphoprotein</keyword>
<dbReference type="InterPro" id="IPR027417">
    <property type="entry name" value="P-loop_NTPase"/>
</dbReference>
<dbReference type="Pfam" id="PF00072">
    <property type="entry name" value="Response_reg"/>
    <property type="match status" value="1"/>
</dbReference>
<dbReference type="PANTHER" id="PTHR32071">
    <property type="entry name" value="TRANSCRIPTIONAL REGULATORY PROTEIN"/>
    <property type="match status" value="1"/>
</dbReference>
<protein>
    <submittedName>
        <fullName evidence="6">Sigma-54 dependent transcriptional regulator</fullName>
    </submittedName>
</protein>
<dbReference type="Pfam" id="PF25601">
    <property type="entry name" value="AAA_lid_14"/>
    <property type="match status" value="1"/>
</dbReference>
<dbReference type="PROSITE" id="PS50110">
    <property type="entry name" value="RESPONSE_REGULATORY"/>
    <property type="match status" value="1"/>
</dbReference>
<dbReference type="RefSeq" id="WP_350938470.1">
    <property type="nucleotide sequence ID" value="NZ_JAYWLC010000016.1"/>
</dbReference>